<protein>
    <recommendedName>
        <fullName evidence="4">Secreted protein</fullName>
    </recommendedName>
</protein>
<dbReference type="InterPro" id="IPR046023">
    <property type="entry name" value="DUF5980"/>
</dbReference>
<feature type="signal peptide" evidence="1">
    <location>
        <begin position="1"/>
        <end position="24"/>
    </location>
</feature>
<sequence>MTARRILIRSILGIAIGLTLTVTAGPPTAAAAASASPVTWRLRDLHQRFCTPTGLARLIYFPVFIEGAWSQELRIRLVDTPPGFEPTAGPDVPPGHSDDVGAVGAASAWMPAIPEKSEYVLTVRATSGSETQEVPVYLGIDDDWLNCINNGPRG</sequence>
<reference evidence="2 3" key="1">
    <citation type="submission" date="2023-07" db="EMBL/GenBank/DDBJ databases">
        <title>Sequencing the genomes of 1000 actinobacteria strains.</title>
        <authorList>
            <person name="Klenk H.-P."/>
        </authorList>
    </citation>
    <scope>NUCLEOTIDE SEQUENCE [LARGE SCALE GENOMIC DNA]</scope>
    <source>
        <strain evidence="2 3">DSM 44711</strain>
    </source>
</reference>
<dbReference type="RefSeq" id="WP_310409391.1">
    <property type="nucleotide sequence ID" value="NZ_JAVDYC010000001.1"/>
</dbReference>
<dbReference type="AlphaFoldDB" id="A0AAE3ZLB0"/>
<dbReference type="Proteomes" id="UP001183629">
    <property type="component" value="Unassembled WGS sequence"/>
</dbReference>
<evidence type="ECO:0008006" key="4">
    <source>
        <dbReference type="Google" id="ProtNLM"/>
    </source>
</evidence>
<dbReference type="Pfam" id="PF19410">
    <property type="entry name" value="DUF5980"/>
    <property type="match status" value="1"/>
</dbReference>
<organism evidence="2 3">
    <name type="scientific">Catenuloplanes niger</name>
    <dbReference type="NCBI Taxonomy" id="587534"/>
    <lineage>
        <taxon>Bacteria</taxon>
        <taxon>Bacillati</taxon>
        <taxon>Actinomycetota</taxon>
        <taxon>Actinomycetes</taxon>
        <taxon>Micromonosporales</taxon>
        <taxon>Micromonosporaceae</taxon>
        <taxon>Catenuloplanes</taxon>
    </lineage>
</organism>
<keyword evidence="1" id="KW-0732">Signal</keyword>
<name>A0AAE3ZLB0_9ACTN</name>
<dbReference type="EMBL" id="JAVDYC010000001">
    <property type="protein sequence ID" value="MDR7320754.1"/>
    <property type="molecule type" value="Genomic_DNA"/>
</dbReference>
<keyword evidence="3" id="KW-1185">Reference proteome</keyword>
<gene>
    <name evidence="2" type="ORF">J2S44_001004</name>
</gene>
<evidence type="ECO:0000313" key="2">
    <source>
        <dbReference type="EMBL" id="MDR7320754.1"/>
    </source>
</evidence>
<comment type="caution">
    <text evidence="2">The sequence shown here is derived from an EMBL/GenBank/DDBJ whole genome shotgun (WGS) entry which is preliminary data.</text>
</comment>
<evidence type="ECO:0000256" key="1">
    <source>
        <dbReference type="SAM" id="SignalP"/>
    </source>
</evidence>
<evidence type="ECO:0000313" key="3">
    <source>
        <dbReference type="Proteomes" id="UP001183629"/>
    </source>
</evidence>
<accession>A0AAE3ZLB0</accession>
<feature type="chain" id="PRO_5041960490" description="Secreted protein" evidence="1">
    <location>
        <begin position="25"/>
        <end position="154"/>
    </location>
</feature>
<proteinExistence type="predicted"/>